<accession>A0AAV5B7T4</accession>
<evidence type="ECO:0000313" key="2">
    <source>
        <dbReference type="Proteomes" id="UP001055025"/>
    </source>
</evidence>
<dbReference type="RefSeq" id="WP_168354078.1">
    <property type="nucleotide sequence ID" value="NZ_BQKC01000002.1"/>
</dbReference>
<dbReference type="AlphaFoldDB" id="A0AAV5B7T4"/>
<evidence type="ECO:0000313" key="1">
    <source>
        <dbReference type="EMBL" id="GJM56304.1"/>
    </source>
</evidence>
<protein>
    <submittedName>
        <fullName evidence="1">Uncharacterized protein</fullName>
    </submittedName>
</protein>
<dbReference type="EMBL" id="BQKC01000002">
    <property type="protein sequence ID" value="GJM56304.1"/>
    <property type="molecule type" value="Genomic_DNA"/>
</dbReference>
<sequence>MAARVQKAEPLTIGADLVKARGLPGRFSITRDVLQAVAQVRVTGARLVWDRDRNWRPGVHVDGEAVRVSGDPMAGCPVLGYGVAAVDHGESPIPVDFTAAFTDADLSTLVGSGFFSRRADVDLSALVGAVLDVPCTAAVVEESVGEESAKVSVQKVDFDGPEVNGLATLVAVRVPAEGPGDA</sequence>
<comment type="caution">
    <text evidence="1">The sequence shown here is derived from an EMBL/GenBank/DDBJ whole genome shotgun (WGS) entry which is preliminary data.</text>
</comment>
<reference evidence="1" key="1">
    <citation type="journal article" date="2022" name="Int. J. Syst. Evol. Microbiol.">
        <title>Granulimonas faecalis gen. nov., sp. nov., and Leptogranulimonas caecicola gen. nov., sp. nov., novel lactate-producing Atopobiaceae bacteria isolated from mouse intestines, and an emended description of the family Atopobiaceae.</title>
        <authorList>
            <person name="Morinaga K."/>
            <person name="Kusada H."/>
            <person name="Sakamoto S."/>
            <person name="Murakami T."/>
            <person name="Toyoda A."/>
            <person name="Mori H."/>
            <person name="Meng X.Y."/>
            <person name="Takashino M."/>
            <person name="Murotomi K."/>
            <person name="Tamaki H."/>
        </authorList>
    </citation>
    <scope>NUCLEOTIDE SEQUENCE</scope>
    <source>
        <strain evidence="1">OPF53</strain>
    </source>
</reference>
<name>A0AAV5B7T4_9ACTN</name>
<organism evidence="1 2">
    <name type="scientific">Granulimonas faecalis</name>
    <dbReference type="NCBI Taxonomy" id="2894155"/>
    <lineage>
        <taxon>Bacteria</taxon>
        <taxon>Bacillati</taxon>
        <taxon>Actinomycetota</taxon>
        <taxon>Coriobacteriia</taxon>
        <taxon>Coriobacteriales</taxon>
        <taxon>Kribbibacteriaceae</taxon>
        <taxon>Granulimonas</taxon>
    </lineage>
</organism>
<gene>
    <name evidence="1" type="ORF">ATOP_19590</name>
</gene>
<keyword evidence="2" id="KW-1185">Reference proteome</keyword>
<proteinExistence type="predicted"/>
<dbReference type="Proteomes" id="UP001055025">
    <property type="component" value="Unassembled WGS sequence"/>
</dbReference>